<evidence type="ECO:0000313" key="2">
    <source>
        <dbReference type="EMBL" id="KAI1707215.1"/>
    </source>
</evidence>
<feature type="compositionally biased region" description="Low complexity" evidence="1">
    <location>
        <begin position="53"/>
        <end position="64"/>
    </location>
</feature>
<feature type="region of interest" description="Disordered" evidence="1">
    <location>
        <begin position="706"/>
        <end position="756"/>
    </location>
</feature>
<gene>
    <name evidence="2" type="ORF">DdX_12594</name>
</gene>
<feature type="compositionally biased region" description="Polar residues" evidence="1">
    <location>
        <begin position="165"/>
        <end position="191"/>
    </location>
</feature>
<feature type="region of interest" description="Disordered" evidence="1">
    <location>
        <begin position="394"/>
        <end position="418"/>
    </location>
</feature>
<keyword evidence="3" id="KW-1185">Reference proteome</keyword>
<dbReference type="AlphaFoldDB" id="A0AAD4R3K1"/>
<feature type="compositionally biased region" description="Acidic residues" evidence="1">
    <location>
        <begin position="727"/>
        <end position="746"/>
    </location>
</feature>
<dbReference type="Proteomes" id="UP001201812">
    <property type="component" value="Unassembled WGS sequence"/>
</dbReference>
<proteinExistence type="predicted"/>
<feature type="region of interest" description="Disordered" evidence="1">
    <location>
        <begin position="517"/>
        <end position="547"/>
    </location>
</feature>
<dbReference type="EMBL" id="JAKKPZ010000042">
    <property type="protein sequence ID" value="KAI1707215.1"/>
    <property type="molecule type" value="Genomic_DNA"/>
</dbReference>
<comment type="caution">
    <text evidence="2">The sequence shown here is derived from an EMBL/GenBank/DDBJ whole genome shotgun (WGS) entry which is preliminary data.</text>
</comment>
<reference evidence="2" key="1">
    <citation type="submission" date="2022-01" db="EMBL/GenBank/DDBJ databases">
        <title>Genome Sequence Resource for Two Populations of Ditylenchus destructor, the Migratory Endoparasitic Phytonematode.</title>
        <authorList>
            <person name="Zhang H."/>
            <person name="Lin R."/>
            <person name="Xie B."/>
        </authorList>
    </citation>
    <scope>NUCLEOTIDE SEQUENCE</scope>
    <source>
        <strain evidence="2">BazhouSP</strain>
    </source>
</reference>
<feature type="compositionally biased region" description="Basic and acidic residues" evidence="1">
    <location>
        <begin position="230"/>
        <end position="250"/>
    </location>
</feature>
<feature type="compositionally biased region" description="Pro residues" evidence="1">
    <location>
        <begin position="331"/>
        <end position="341"/>
    </location>
</feature>
<feature type="region of interest" description="Disordered" evidence="1">
    <location>
        <begin position="436"/>
        <end position="457"/>
    </location>
</feature>
<protein>
    <submittedName>
        <fullName evidence="2">Uncharacterized protein</fullName>
    </submittedName>
</protein>
<name>A0AAD4R3K1_9BILA</name>
<evidence type="ECO:0000256" key="1">
    <source>
        <dbReference type="SAM" id="MobiDB-lite"/>
    </source>
</evidence>
<feature type="region of interest" description="Disordered" evidence="1">
    <location>
        <begin position="76"/>
        <end position="362"/>
    </location>
</feature>
<feature type="region of interest" description="Disordered" evidence="1">
    <location>
        <begin position="592"/>
        <end position="616"/>
    </location>
</feature>
<feature type="compositionally biased region" description="Low complexity" evidence="1">
    <location>
        <begin position="78"/>
        <end position="91"/>
    </location>
</feature>
<feature type="compositionally biased region" description="Pro residues" evidence="1">
    <location>
        <begin position="273"/>
        <end position="282"/>
    </location>
</feature>
<feature type="compositionally biased region" description="Basic and acidic residues" evidence="1">
    <location>
        <begin position="137"/>
        <end position="164"/>
    </location>
</feature>
<evidence type="ECO:0000313" key="3">
    <source>
        <dbReference type="Proteomes" id="UP001201812"/>
    </source>
</evidence>
<feature type="compositionally biased region" description="Polar residues" evidence="1">
    <location>
        <begin position="533"/>
        <end position="547"/>
    </location>
</feature>
<sequence>MALFSRLLIREPPNPPASQANISAIAHPKNSSRPSNVLPKPKSNNATTMKVAIPSTSSSSPLINNSVQNCAKTCTITSPNSLNSSNSSAKSPKPRPPPKPSKDVVERALANNGTNASRNGIEKSNGKTAPATKPKPKVAENVKKVPDNPKSESEVKRTVVEDQRPGTSESMKNSATMKLEPQSLNSRSARSQGRPKVKPPSPTCAKSSSKPKEQLSPRPPTATTQSEPFVDIKSETGKEEEESKTIKNDDSAQQSTSGSAGTSSKRIVRKPSVRPPPPPPPTSAANPTKMASKGINPHNPPKTVMVRKLMSPPPEGIHSGDFSSFTLPRLPSIPPPSPPKDSLPTHSISLSRQMDDDLDDGGEKFDELYEEIEQAFMEERQRKLSQEATSFSFNTTHYGESQTLERTGKSDTYAQNNGEKYVPKFRKKIYGRFSPPDFYRSSMAKPTSPNPNALKPKNHDYDSLSIYAAEVASIASRDHHYSSSHLYASGDEKFDGAQNLAQNDSGYNLVDRSFAGQSRDQRHEGFSDDDDISSPNGPHNQSYSDYLPGNTATFTAPRLKWRHCGRYDTWSASAHPEQAAMVRSVAEESRTFSGDYPHSARGHSIRGGSGSRAKSTYQHKRKSLSELWRFKSELQLNFTKKMDQIRSKVNGTISGRHSAAFHSHASNPGARTSMFYVETQRCAECEKIGNQFCYCNRNSNSRPADHLDYFGEDETNENPGDRQRPPEDDDECIYGDDWSSSDEEDESRAGYGWFLV</sequence>
<accession>A0AAD4R3K1</accession>
<feature type="region of interest" description="Disordered" evidence="1">
    <location>
        <begin position="1"/>
        <end position="64"/>
    </location>
</feature>
<organism evidence="2 3">
    <name type="scientific">Ditylenchus destructor</name>
    <dbReference type="NCBI Taxonomy" id="166010"/>
    <lineage>
        <taxon>Eukaryota</taxon>
        <taxon>Metazoa</taxon>
        <taxon>Ecdysozoa</taxon>
        <taxon>Nematoda</taxon>
        <taxon>Chromadorea</taxon>
        <taxon>Rhabditida</taxon>
        <taxon>Tylenchina</taxon>
        <taxon>Tylenchomorpha</taxon>
        <taxon>Sphaerularioidea</taxon>
        <taxon>Anguinidae</taxon>
        <taxon>Anguininae</taxon>
        <taxon>Ditylenchus</taxon>
    </lineage>
</organism>
<feature type="compositionally biased region" description="Low complexity" evidence="1">
    <location>
        <begin position="251"/>
        <end position="264"/>
    </location>
</feature>